<feature type="compositionally biased region" description="Low complexity" evidence="1">
    <location>
        <begin position="9"/>
        <end position="22"/>
    </location>
</feature>
<keyword evidence="3" id="KW-1185">Reference proteome</keyword>
<proteinExistence type="predicted"/>
<feature type="compositionally biased region" description="Low complexity" evidence="1">
    <location>
        <begin position="35"/>
        <end position="49"/>
    </location>
</feature>
<gene>
    <name evidence="2" type="ORF">PCOR1329_LOCUS28444</name>
</gene>
<feature type="compositionally biased region" description="Basic residues" evidence="1">
    <location>
        <begin position="90"/>
        <end position="100"/>
    </location>
</feature>
<dbReference type="Proteomes" id="UP001189429">
    <property type="component" value="Unassembled WGS sequence"/>
</dbReference>
<feature type="non-terminal residue" evidence="2">
    <location>
        <position position="1"/>
    </location>
</feature>
<protein>
    <submittedName>
        <fullName evidence="2">Uncharacterized protein</fullName>
    </submittedName>
</protein>
<name>A0ABN9SG78_9DINO</name>
<evidence type="ECO:0000313" key="2">
    <source>
        <dbReference type="EMBL" id="CAK0829537.1"/>
    </source>
</evidence>
<organism evidence="2 3">
    <name type="scientific">Prorocentrum cordatum</name>
    <dbReference type="NCBI Taxonomy" id="2364126"/>
    <lineage>
        <taxon>Eukaryota</taxon>
        <taxon>Sar</taxon>
        <taxon>Alveolata</taxon>
        <taxon>Dinophyceae</taxon>
        <taxon>Prorocentrales</taxon>
        <taxon>Prorocentraceae</taxon>
        <taxon>Prorocentrum</taxon>
    </lineage>
</organism>
<dbReference type="EMBL" id="CAUYUJ010010502">
    <property type="protein sequence ID" value="CAK0829537.1"/>
    <property type="molecule type" value="Genomic_DNA"/>
</dbReference>
<reference evidence="2" key="1">
    <citation type="submission" date="2023-10" db="EMBL/GenBank/DDBJ databases">
        <authorList>
            <person name="Chen Y."/>
            <person name="Shah S."/>
            <person name="Dougan E. K."/>
            <person name="Thang M."/>
            <person name="Chan C."/>
        </authorList>
    </citation>
    <scope>NUCLEOTIDE SEQUENCE [LARGE SCALE GENOMIC DNA]</scope>
</reference>
<comment type="caution">
    <text evidence="2">The sequence shown here is derived from an EMBL/GenBank/DDBJ whole genome shotgun (WGS) entry which is preliminary data.</text>
</comment>
<evidence type="ECO:0000256" key="1">
    <source>
        <dbReference type="SAM" id="MobiDB-lite"/>
    </source>
</evidence>
<feature type="region of interest" description="Disordered" evidence="1">
    <location>
        <begin position="1"/>
        <end position="100"/>
    </location>
</feature>
<accession>A0ABN9SG78</accession>
<evidence type="ECO:0000313" key="3">
    <source>
        <dbReference type="Proteomes" id="UP001189429"/>
    </source>
</evidence>
<sequence length="100" mass="10549">ASLPPFHPSLPSSPLLSLPPSSWEILKPREEAPHESAAPAASQADVQQPGGPPNWSGTGAPPPRREFEGASEEPGAGPPDAGPPEEEKRPRRRRPRAGDL</sequence>